<comment type="caution">
    <text evidence="1">The sequence shown here is derived from an EMBL/GenBank/DDBJ whole genome shotgun (WGS) entry which is preliminary data.</text>
</comment>
<dbReference type="AlphaFoldDB" id="A0A4R5BBT8"/>
<proteinExistence type="predicted"/>
<dbReference type="OrthoDB" id="3629757at2"/>
<name>A0A4R5BBT8_9ACTN</name>
<dbReference type="RefSeq" id="WP_131896369.1">
    <property type="nucleotide sequence ID" value="NZ_SMKU01000122.1"/>
</dbReference>
<reference evidence="1 2" key="1">
    <citation type="submission" date="2019-03" db="EMBL/GenBank/DDBJ databases">
        <title>Draft genome sequences of novel Actinobacteria.</title>
        <authorList>
            <person name="Sahin N."/>
            <person name="Ay H."/>
            <person name="Saygin H."/>
        </authorList>
    </citation>
    <scope>NUCLEOTIDE SEQUENCE [LARGE SCALE GENOMIC DNA]</scope>
    <source>
        <strain evidence="1 2">H3C3</strain>
    </source>
</reference>
<evidence type="ECO:0000313" key="2">
    <source>
        <dbReference type="Proteomes" id="UP000294513"/>
    </source>
</evidence>
<evidence type="ECO:0008006" key="3">
    <source>
        <dbReference type="Google" id="ProtNLM"/>
    </source>
</evidence>
<evidence type="ECO:0000313" key="1">
    <source>
        <dbReference type="EMBL" id="TDD82639.1"/>
    </source>
</evidence>
<dbReference type="Proteomes" id="UP000294513">
    <property type="component" value="Unassembled WGS sequence"/>
</dbReference>
<organism evidence="1 2">
    <name type="scientific">Actinomadura rubrisoli</name>
    <dbReference type="NCBI Taxonomy" id="2530368"/>
    <lineage>
        <taxon>Bacteria</taxon>
        <taxon>Bacillati</taxon>
        <taxon>Actinomycetota</taxon>
        <taxon>Actinomycetes</taxon>
        <taxon>Streptosporangiales</taxon>
        <taxon>Thermomonosporaceae</taxon>
        <taxon>Actinomadura</taxon>
    </lineage>
</organism>
<accession>A0A4R5BBT8</accession>
<gene>
    <name evidence="1" type="ORF">E1298_22495</name>
</gene>
<sequence>MPIEHALAALRDHWSDVAARLDEASLATLVALVGEYDDADADGRLDIALELVMDLGEMLPASHPVRRALAQGDMLTRGSATSDPAEVLGLFDNLFADLAECAGAASALDRAVRETEARLLESPAFTARELRDLGRDPADAALIRLPGPAGEQRLPAFQFDETGAPRPVVLRINALLGADLDPWGAASWWLDRDARLNEAPSRLIGNVPDDDLVAVAMAVVEAGE</sequence>
<dbReference type="EMBL" id="SMKU01000122">
    <property type="protein sequence ID" value="TDD82639.1"/>
    <property type="molecule type" value="Genomic_DNA"/>
</dbReference>
<protein>
    <recommendedName>
        <fullName evidence="3">DUF2384 domain-containing protein</fullName>
    </recommendedName>
</protein>
<keyword evidence="2" id="KW-1185">Reference proteome</keyword>